<gene>
    <name evidence="2" type="ORF">AZI86_08365</name>
</gene>
<dbReference type="InterPro" id="IPR029063">
    <property type="entry name" value="SAM-dependent_MTases_sf"/>
</dbReference>
<dbReference type="InterPro" id="IPR022642">
    <property type="entry name" value="CheR_C"/>
</dbReference>
<dbReference type="OrthoDB" id="9786165at2"/>
<dbReference type="SUPFAM" id="SSF53335">
    <property type="entry name" value="S-adenosyl-L-methionine-dependent methyltransferases"/>
    <property type="match status" value="1"/>
</dbReference>
<evidence type="ECO:0000259" key="1">
    <source>
        <dbReference type="PROSITE" id="PS50123"/>
    </source>
</evidence>
<dbReference type="PANTHER" id="PTHR24422">
    <property type="entry name" value="CHEMOTAXIS PROTEIN METHYLTRANSFERASE"/>
    <property type="match status" value="1"/>
</dbReference>
<accession>A0A150WRA4</accession>
<proteinExistence type="predicted"/>
<dbReference type="GO" id="GO:0008757">
    <property type="term" value="F:S-adenosylmethionine-dependent methyltransferase activity"/>
    <property type="evidence" value="ECO:0007669"/>
    <property type="project" value="InterPro"/>
</dbReference>
<organism evidence="2 3">
    <name type="scientific">Bdellovibrio bacteriovorus</name>
    <dbReference type="NCBI Taxonomy" id="959"/>
    <lineage>
        <taxon>Bacteria</taxon>
        <taxon>Pseudomonadati</taxon>
        <taxon>Bdellovibrionota</taxon>
        <taxon>Bdellovibrionia</taxon>
        <taxon>Bdellovibrionales</taxon>
        <taxon>Pseudobdellovibrionaceae</taxon>
        <taxon>Bdellovibrio</taxon>
    </lineage>
</organism>
<dbReference type="Pfam" id="PF01739">
    <property type="entry name" value="CheR"/>
    <property type="match status" value="1"/>
</dbReference>
<name>A0A150WRA4_BDEBC</name>
<comment type="caution">
    <text evidence="2">The sequence shown here is derived from an EMBL/GenBank/DDBJ whole genome shotgun (WGS) entry which is preliminary data.</text>
</comment>
<dbReference type="InterPro" id="IPR050903">
    <property type="entry name" value="Bact_Chemotaxis_MeTrfase"/>
</dbReference>
<dbReference type="Proteomes" id="UP000075320">
    <property type="component" value="Unassembled WGS sequence"/>
</dbReference>
<evidence type="ECO:0000313" key="2">
    <source>
        <dbReference type="EMBL" id="KYG67021.1"/>
    </source>
</evidence>
<keyword evidence="3" id="KW-1185">Reference proteome</keyword>
<sequence length="278" mass="32130">MIESVERHLLLEGIYLKYGYDFRQYSEVALNRRIDQIMKSLGIQSEVDLLAIVLKDFEIFHRILPTFTITTSEMFRDPTFFLSLRQNIVPILKTYANLNIWIAGCSTGEEVHSLAILLNEEGLLERSTIFATDINTHALKMAKEGIYNIDSIKDFTRNYVAAGGKGSPSDYYTVEYNRARMRSFLRENVVFAEHNLATDGVFIEANLILCRNVLIYFNRELQDRAMSLFHQSLAPRCFLALGSKETTRFSEFADNFNCLDKENKIYQKNWLQTKNGVN</sequence>
<dbReference type="PANTHER" id="PTHR24422:SF8">
    <property type="entry name" value="CHEMOTAXIS PROTEIN"/>
    <property type="match status" value="1"/>
</dbReference>
<dbReference type="AlphaFoldDB" id="A0A150WRA4"/>
<evidence type="ECO:0000313" key="3">
    <source>
        <dbReference type="Proteomes" id="UP000075320"/>
    </source>
</evidence>
<protein>
    <submittedName>
        <fullName evidence="2">Chemotaxis protein CheR</fullName>
    </submittedName>
</protein>
<feature type="domain" description="CheR-type methyltransferase" evidence="1">
    <location>
        <begin position="1"/>
        <end position="246"/>
    </location>
</feature>
<dbReference type="EMBL" id="LUKE01000001">
    <property type="protein sequence ID" value="KYG67021.1"/>
    <property type="molecule type" value="Genomic_DNA"/>
</dbReference>
<dbReference type="InterPro" id="IPR000780">
    <property type="entry name" value="CheR_MeTrfase"/>
</dbReference>
<dbReference type="Gene3D" id="3.40.50.150">
    <property type="entry name" value="Vaccinia Virus protein VP39"/>
    <property type="match status" value="1"/>
</dbReference>
<dbReference type="PRINTS" id="PR00996">
    <property type="entry name" value="CHERMTFRASE"/>
</dbReference>
<reference evidence="2 3" key="1">
    <citation type="submission" date="2016-03" db="EMBL/GenBank/DDBJ databases">
        <authorList>
            <person name="Ploux O."/>
        </authorList>
    </citation>
    <scope>NUCLEOTIDE SEQUENCE [LARGE SCALE GENOMIC DNA]</scope>
    <source>
        <strain evidence="2 3">R0</strain>
    </source>
</reference>
<dbReference type="PROSITE" id="PS50123">
    <property type="entry name" value="CHER"/>
    <property type="match status" value="1"/>
</dbReference>
<dbReference type="SMART" id="SM00138">
    <property type="entry name" value="MeTrc"/>
    <property type="match status" value="1"/>
</dbReference>
<dbReference type="RefSeq" id="WP_061834598.1">
    <property type="nucleotide sequence ID" value="NZ_LUKE01000001.1"/>
</dbReference>